<gene>
    <name evidence="2" type="ORF">ACJRO7_020308</name>
</gene>
<accession>A0ABD3KMD6</accession>
<dbReference type="AlphaFoldDB" id="A0ABD3KMD6"/>
<organism evidence="2 3">
    <name type="scientific">Eucalyptus globulus</name>
    <name type="common">Tasmanian blue gum</name>
    <dbReference type="NCBI Taxonomy" id="34317"/>
    <lineage>
        <taxon>Eukaryota</taxon>
        <taxon>Viridiplantae</taxon>
        <taxon>Streptophyta</taxon>
        <taxon>Embryophyta</taxon>
        <taxon>Tracheophyta</taxon>
        <taxon>Spermatophyta</taxon>
        <taxon>Magnoliopsida</taxon>
        <taxon>eudicotyledons</taxon>
        <taxon>Gunneridae</taxon>
        <taxon>Pentapetalae</taxon>
        <taxon>rosids</taxon>
        <taxon>malvids</taxon>
        <taxon>Myrtales</taxon>
        <taxon>Myrtaceae</taxon>
        <taxon>Myrtoideae</taxon>
        <taxon>Eucalypteae</taxon>
        <taxon>Eucalyptus</taxon>
    </lineage>
</organism>
<feature type="region of interest" description="Disordered" evidence="1">
    <location>
        <begin position="1"/>
        <end position="27"/>
    </location>
</feature>
<protein>
    <submittedName>
        <fullName evidence="2">Uncharacterized protein</fullName>
    </submittedName>
</protein>
<proteinExistence type="predicted"/>
<comment type="caution">
    <text evidence="2">The sequence shown here is derived from an EMBL/GenBank/DDBJ whole genome shotgun (WGS) entry which is preliminary data.</text>
</comment>
<dbReference type="Proteomes" id="UP001634007">
    <property type="component" value="Unassembled WGS sequence"/>
</dbReference>
<evidence type="ECO:0000313" key="2">
    <source>
        <dbReference type="EMBL" id="KAL3738906.1"/>
    </source>
</evidence>
<name>A0ABD3KMD6_EUCGL</name>
<keyword evidence="3" id="KW-1185">Reference proteome</keyword>
<evidence type="ECO:0000256" key="1">
    <source>
        <dbReference type="SAM" id="MobiDB-lite"/>
    </source>
</evidence>
<sequence length="121" mass="13761">MSRRIPSAKDRFSRPGAGGLAYSDMPERSREPVGFVDSAMWNGVRNGQLLRHKETRCVKEYTVDIVSSRLDQFEKRNRRIDLGLSIVPTYGSYGAGPMRLARHVRALNFMGLTARIRCRSM</sequence>
<reference evidence="2 3" key="1">
    <citation type="submission" date="2024-11" db="EMBL/GenBank/DDBJ databases">
        <title>Chromosome-level genome assembly of Eucalyptus globulus Labill. provides insights into its genome evolution.</title>
        <authorList>
            <person name="Li X."/>
        </authorList>
    </citation>
    <scope>NUCLEOTIDE SEQUENCE [LARGE SCALE GENOMIC DNA]</scope>
    <source>
        <strain evidence="2">CL2024</strain>
        <tissue evidence="2">Fresh tender leaves</tissue>
    </source>
</reference>
<dbReference type="EMBL" id="JBJKBG010000005">
    <property type="protein sequence ID" value="KAL3738906.1"/>
    <property type="molecule type" value="Genomic_DNA"/>
</dbReference>
<evidence type="ECO:0000313" key="3">
    <source>
        <dbReference type="Proteomes" id="UP001634007"/>
    </source>
</evidence>